<feature type="transmembrane region" description="Helical" evidence="1">
    <location>
        <begin position="56"/>
        <end position="75"/>
    </location>
</feature>
<dbReference type="OrthoDB" id="9957805at2"/>
<feature type="transmembrane region" description="Helical" evidence="1">
    <location>
        <begin position="156"/>
        <end position="178"/>
    </location>
</feature>
<dbReference type="Proteomes" id="UP000199645">
    <property type="component" value="Unassembled WGS sequence"/>
</dbReference>
<gene>
    <name evidence="2" type="ORF">SAMN05421541_106293</name>
</gene>
<protein>
    <submittedName>
        <fullName evidence="2">Uncharacterized protein</fullName>
    </submittedName>
</protein>
<sequence>MGSGLVALLAALWAARRVARGTELFGWSTIPALWPLLSAVLVCSVVLLLSPRHARVAAVVTFVCSLQLVGGGIAASRDWFNIRGGSGFPTYLLVVLMPLTAVLVAAMTVACCVAAAVLWHRGLRWRPERVRWVVAGLLVAVVLPVPLVLLGEEVTFLGQAALVWSLPWGAGIAVAGWLEKPLRKVAAATVGASVLLTPAILITWALTWAVLHLVDTVGRDALMIGVVAVLSGWAGVAYLMWRRPA</sequence>
<dbReference type="AlphaFoldDB" id="A0A1I2G8G5"/>
<feature type="transmembrane region" description="Helical" evidence="1">
    <location>
        <begin position="221"/>
        <end position="241"/>
    </location>
</feature>
<evidence type="ECO:0000256" key="1">
    <source>
        <dbReference type="SAM" id="Phobius"/>
    </source>
</evidence>
<dbReference type="EMBL" id="FONV01000006">
    <property type="protein sequence ID" value="SFF13449.1"/>
    <property type="molecule type" value="Genomic_DNA"/>
</dbReference>
<dbReference type="RefSeq" id="WP_143133808.1">
    <property type="nucleotide sequence ID" value="NZ_BOMT01000023.1"/>
</dbReference>
<accession>A0A1I2G8G5</accession>
<dbReference type="STRING" id="35752.SAMN05421541_106293"/>
<feature type="transmembrane region" description="Helical" evidence="1">
    <location>
        <begin position="185"/>
        <end position="209"/>
    </location>
</feature>
<keyword evidence="1" id="KW-0812">Transmembrane</keyword>
<organism evidence="2 3">
    <name type="scientific">Actinoplanes philippinensis</name>
    <dbReference type="NCBI Taxonomy" id="35752"/>
    <lineage>
        <taxon>Bacteria</taxon>
        <taxon>Bacillati</taxon>
        <taxon>Actinomycetota</taxon>
        <taxon>Actinomycetes</taxon>
        <taxon>Micromonosporales</taxon>
        <taxon>Micromonosporaceae</taxon>
        <taxon>Actinoplanes</taxon>
    </lineage>
</organism>
<keyword evidence="1" id="KW-1133">Transmembrane helix</keyword>
<feature type="transmembrane region" description="Helical" evidence="1">
    <location>
        <begin position="31"/>
        <end position="49"/>
    </location>
</feature>
<evidence type="ECO:0000313" key="3">
    <source>
        <dbReference type="Proteomes" id="UP000199645"/>
    </source>
</evidence>
<proteinExistence type="predicted"/>
<feature type="transmembrane region" description="Helical" evidence="1">
    <location>
        <begin position="95"/>
        <end position="118"/>
    </location>
</feature>
<name>A0A1I2G8G5_9ACTN</name>
<keyword evidence="1" id="KW-0472">Membrane</keyword>
<evidence type="ECO:0000313" key="2">
    <source>
        <dbReference type="EMBL" id="SFF13449.1"/>
    </source>
</evidence>
<keyword evidence="3" id="KW-1185">Reference proteome</keyword>
<feature type="transmembrane region" description="Helical" evidence="1">
    <location>
        <begin position="130"/>
        <end position="150"/>
    </location>
</feature>
<reference evidence="2 3" key="1">
    <citation type="submission" date="2016-10" db="EMBL/GenBank/DDBJ databases">
        <authorList>
            <person name="de Groot N.N."/>
        </authorList>
    </citation>
    <scope>NUCLEOTIDE SEQUENCE [LARGE SCALE GENOMIC DNA]</scope>
    <source>
        <strain evidence="2 3">DSM 43019</strain>
    </source>
</reference>